<keyword evidence="1" id="KW-0472">Membrane</keyword>
<evidence type="ECO:0000313" key="4">
    <source>
        <dbReference type="Proteomes" id="UP000249082"/>
    </source>
</evidence>
<dbReference type="Proteomes" id="UP000249082">
    <property type="component" value="Unassembled WGS sequence"/>
</dbReference>
<dbReference type="EMBL" id="QFPX01000036">
    <property type="protein sequence ID" value="PZQ50590.1"/>
    <property type="molecule type" value="Genomic_DNA"/>
</dbReference>
<keyword evidence="1" id="KW-0812">Transmembrane</keyword>
<feature type="transmembrane region" description="Helical" evidence="1">
    <location>
        <begin position="41"/>
        <end position="61"/>
    </location>
</feature>
<sequence>MLAAIMTASNLGARLTGFGFIVFTIGSIAWTIVGLTSGETSLIVANGFLTLVNAFGVWRWLGRQSTYEQGGRSAERASRRSSAPSLFGANGIAGMPVADCHGKHLGKAVEALLECRSGKIRHLVIASSSDAGLEEDLRAVPASQVCFERDKARLRIPAEVFDRITPLDGSDWSDIGYGK</sequence>
<dbReference type="Gene3D" id="2.30.30.240">
    <property type="entry name" value="PRC-barrel domain"/>
    <property type="match status" value="1"/>
</dbReference>
<dbReference type="InterPro" id="IPR011033">
    <property type="entry name" value="PRC_barrel-like_sf"/>
</dbReference>
<dbReference type="AlphaFoldDB" id="A0A2W5QGJ4"/>
<accession>A0A2W5QGJ4</accession>
<comment type="caution">
    <text evidence="3">The sequence shown here is derived from an EMBL/GenBank/DDBJ whole genome shotgun (WGS) entry which is preliminary data.</text>
</comment>
<evidence type="ECO:0000313" key="3">
    <source>
        <dbReference type="EMBL" id="PZQ50590.1"/>
    </source>
</evidence>
<keyword evidence="1" id="KW-1133">Transmembrane helix</keyword>
<dbReference type="SUPFAM" id="SSF50346">
    <property type="entry name" value="PRC-barrel domain"/>
    <property type="match status" value="1"/>
</dbReference>
<dbReference type="Pfam" id="PF05239">
    <property type="entry name" value="PRC"/>
    <property type="match status" value="1"/>
</dbReference>
<dbReference type="InterPro" id="IPR027275">
    <property type="entry name" value="PRC-brl_dom"/>
</dbReference>
<reference evidence="3 4" key="1">
    <citation type="submission" date="2017-08" db="EMBL/GenBank/DDBJ databases">
        <title>Infants hospitalized years apart are colonized by the same room-sourced microbial strains.</title>
        <authorList>
            <person name="Brooks B."/>
            <person name="Olm M.R."/>
            <person name="Firek B.A."/>
            <person name="Baker R."/>
            <person name="Thomas B.C."/>
            <person name="Morowitz M.J."/>
            <person name="Banfield J.F."/>
        </authorList>
    </citation>
    <scope>NUCLEOTIDE SEQUENCE [LARGE SCALE GENOMIC DNA]</scope>
    <source>
        <strain evidence="3">S2_005_002_R2_33</strain>
    </source>
</reference>
<name>A0A2W5QGJ4_9SPHN</name>
<gene>
    <name evidence="3" type="ORF">DI555_22630</name>
</gene>
<feature type="transmembrane region" description="Helical" evidence="1">
    <location>
        <begin position="12"/>
        <end position="35"/>
    </location>
</feature>
<evidence type="ECO:0000256" key="1">
    <source>
        <dbReference type="SAM" id="Phobius"/>
    </source>
</evidence>
<evidence type="ECO:0000259" key="2">
    <source>
        <dbReference type="Pfam" id="PF05239"/>
    </source>
</evidence>
<protein>
    <submittedName>
        <fullName evidence="3">Photosystem reaction center subunit H</fullName>
    </submittedName>
</protein>
<proteinExistence type="predicted"/>
<feature type="domain" description="PRC-barrel" evidence="2">
    <location>
        <begin position="87"/>
        <end position="159"/>
    </location>
</feature>
<organism evidence="3 4">
    <name type="scientific">Novosphingobium pentaromativorans</name>
    <dbReference type="NCBI Taxonomy" id="205844"/>
    <lineage>
        <taxon>Bacteria</taxon>
        <taxon>Pseudomonadati</taxon>
        <taxon>Pseudomonadota</taxon>
        <taxon>Alphaproteobacteria</taxon>
        <taxon>Sphingomonadales</taxon>
        <taxon>Sphingomonadaceae</taxon>
        <taxon>Novosphingobium</taxon>
    </lineage>
</organism>